<evidence type="ECO:0008006" key="3">
    <source>
        <dbReference type="Google" id="ProtNLM"/>
    </source>
</evidence>
<organism evidence="1 2">
    <name type="scientific">Vibrio owensii</name>
    <dbReference type="NCBI Taxonomy" id="696485"/>
    <lineage>
        <taxon>Bacteria</taxon>
        <taxon>Pseudomonadati</taxon>
        <taxon>Pseudomonadota</taxon>
        <taxon>Gammaproteobacteria</taxon>
        <taxon>Vibrionales</taxon>
        <taxon>Vibrionaceae</taxon>
        <taxon>Vibrio</taxon>
    </lineage>
</organism>
<evidence type="ECO:0000313" key="2">
    <source>
        <dbReference type="Proteomes" id="UP001295420"/>
    </source>
</evidence>
<name>A0AAU9Q677_9VIBR</name>
<evidence type="ECO:0000313" key="1">
    <source>
        <dbReference type="EMBL" id="CAH1530115.1"/>
    </source>
</evidence>
<dbReference type="EMBL" id="CAKMTQ010000020">
    <property type="protein sequence ID" value="CAH1530115.1"/>
    <property type="molecule type" value="Genomic_DNA"/>
</dbReference>
<protein>
    <recommendedName>
        <fullName evidence="3">Integrase</fullName>
    </recommendedName>
</protein>
<gene>
    <name evidence="1" type="ORF">THF1D04_270041</name>
</gene>
<sequence>MIIPLPKHASHDQFSPELLQQQLQNLGSSSDITASQWVFDGTTLNFSALMHLEQNNQHWCAQLGMSPTWLARLLLLEQCRGLRSSVSIRSAFYTIAKWLFWLFERYNTGQHIGREQRSLVITQNDLPELFGYLVMHTLSAEGAPERRLTPCCFNLVEQYFAIRDWRRTLAQLGLKSIGFTSAFSKNVQTKHWKEVIEHVSGGELSYADWKSGGSFNYLTLDYGRHYIEHCTTFFSQHISMATALKLTLESVDTIINLSGVHRFACTQSIHHFLQGKDVTQLPRSITHSYTSGRRRVSDSNLLKIQQTTQTIYDRHLRPLRASEAMLSDSEIAAMAKHFHLDDTSLNEQDWLRQIVMVFLCKFDPEHNACSDETITLYDKWLSEIVEPRLGGLKKLEDWLIYRWKAQHDEVDTALPTEEWFRYLGLVRREGATSTYLHEFIARVADAGLTQVVALNGWRESEYGWSLQDIHITRNRDALDQHAMPFRYSVKWVVPKTHGEAKLNREITQSTYLAAQQLAKLVVASPSCPALYPSHKLKAAEKSTQTVKYRVSNLWRHFVDYYPPFVQLDKAQALDKLREQAKSQVLTCEEQQQLSQLSEENEREEWTRLLDDRLLIEAHRRARAERERVIFFFETNSRQKLLERYCCGELPDSMQQLLDKHLCDATKEDIQSRAASLDFPASYTKVVVNEVMEGCLYPTPHALRHIWAEAVYRRFDGDVGWMIRSQFKHVSQSMWLAYIRNKDNRRQHDTVKRRAINSLLSNYMKKKGKGFAGKLNTLLRRAFAKTQVVNTEKIDGLVAQFAEQEIKDIKSNPWGFCILLKRNQHRAKCAVGGAPQRQNACAGLCLDCVNNLSQEGNVQGILLAIGNDIKLLETPGVPAAWREPALATVKNALKHLKKLSVNEQIIDALQASLNTKEHAA</sequence>
<accession>A0AAU9Q677</accession>
<reference evidence="1" key="1">
    <citation type="submission" date="2022-01" db="EMBL/GenBank/DDBJ databases">
        <authorList>
            <person name="Lagorce A."/>
        </authorList>
    </citation>
    <scope>NUCLEOTIDE SEQUENCE</scope>
    <source>
        <strain evidence="1">Th15_F1_D04</strain>
    </source>
</reference>
<proteinExistence type="predicted"/>
<dbReference type="RefSeq" id="WP_269988320.1">
    <property type="nucleotide sequence ID" value="NZ_CAKMTQ010000020.1"/>
</dbReference>
<dbReference type="Proteomes" id="UP001295420">
    <property type="component" value="Unassembled WGS sequence"/>
</dbReference>
<comment type="caution">
    <text evidence="1">The sequence shown here is derived from an EMBL/GenBank/DDBJ whole genome shotgun (WGS) entry which is preliminary data.</text>
</comment>
<dbReference type="AlphaFoldDB" id="A0AAU9Q677"/>